<keyword evidence="4" id="KW-1185">Reference proteome</keyword>
<comment type="similarity">
    <text evidence="1">Belongs to the apolipoprotein L family.</text>
</comment>
<dbReference type="GO" id="GO:0016020">
    <property type="term" value="C:membrane"/>
    <property type="evidence" value="ECO:0007669"/>
    <property type="project" value="TreeGrafter"/>
</dbReference>
<accession>A0AAD8FN74</accession>
<comment type="caution">
    <text evidence="3">The sequence shown here is derived from an EMBL/GenBank/DDBJ whole genome shotgun (WGS) entry which is preliminary data.</text>
</comment>
<feature type="compositionally biased region" description="Basic and acidic residues" evidence="2">
    <location>
        <begin position="14"/>
        <end position="34"/>
    </location>
</feature>
<dbReference type="InterPro" id="IPR008405">
    <property type="entry name" value="ApoL"/>
</dbReference>
<proteinExistence type="inferred from homology"/>
<gene>
    <name evidence="3" type="ORF">AOXY_G35740</name>
</gene>
<dbReference type="PANTHER" id="PTHR14096">
    <property type="entry name" value="APOLIPOPROTEIN L"/>
    <property type="match status" value="1"/>
</dbReference>
<dbReference type="EMBL" id="JAGXEW010000119">
    <property type="protein sequence ID" value="KAK1146841.1"/>
    <property type="molecule type" value="Genomic_DNA"/>
</dbReference>
<dbReference type="Pfam" id="PF05461">
    <property type="entry name" value="ApoL"/>
    <property type="match status" value="1"/>
</dbReference>
<reference evidence="3" key="1">
    <citation type="submission" date="2022-02" db="EMBL/GenBank/DDBJ databases">
        <title>Atlantic sturgeon de novo genome assembly.</title>
        <authorList>
            <person name="Stock M."/>
            <person name="Klopp C."/>
            <person name="Guiguen Y."/>
            <person name="Cabau C."/>
            <person name="Parinello H."/>
            <person name="Santidrian Yebra-Pimentel E."/>
            <person name="Kuhl H."/>
            <person name="Dirks R.P."/>
            <person name="Guessner J."/>
            <person name="Wuertz S."/>
            <person name="Du K."/>
            <person name="Schartl M."/>
        </authorList>
    </citation>
    <scope>NUCLEOTIDE SEQUENCE</scope>
    <source>
        <strain evidence="3">STURGEONOMICS-FGT-2020</strain>
        <tissue evidence="3">Whole blood</tissue>
    </source>
</reference>
<evidence type="ECO:0000313" key="4">
    <source>
        <dbReference type="Proteomes" id="UP001230051"/>
    </source>
</evidence>
<dbReference type="GO" id="GO:0006869">
    <property type="term" value="P:lipid transport"/>
    <property type="evidence" value="ECO:0007669"/>
    <property type="project" value="InterPro"/>
</dbReference>
<name>A0AAD8FN74_ACIOX</name>
<dbReference type="GO" id="GO:0005576">
    <property type="term" value="C:extracellular region"/>
    <property type="evidence" value="ECO:0007669"/>
    <property type="project" value="InterPro"/>
</dbReference>
<feature type="region of interest" description="Disordered" evidence="2">
    <location>
        <begin position="1"/>
        <end position="34"/>
    </location>
</feature>
<evidence type="ECO:0008006" key="5">
    <source>
        <dbReference type="Google" id="ProtNLM"/>
    </source>
</evidence>
<organism evidence="3 4">
    <name type="scientific">Acipenser oxyrinchus oxyrinchus</name>
    <dbReference type="NCBI Taxonomy" id="40147"/>
    <lineage>
        <taxon>Eukaryota</taxon>
        <taxon>Metazoa</taxon>
        <taxon>Chordata</taxon>
        <taxon>Craniata</taxon>
        <taxon>Vertebrata</taxon>
        <taxon>Euteleostomi</taxon>
        <taxon>Actinopterygii</taxon>
        <taxon>Chondrostei</taxon>
        <taxon>Acipenseriformes</taxon>
        <taxon>Acipenseridae</taxon>
        <taxon>Acipenser</taxon>
    </lineage>
</organism>
<evidence type="ECO:0000313" key="3">
    <source>
        <dbReference type="EMBL" id="KAK1146841.1"/>
    </source>
</evidence>
<evidence type="ECO:0000256" key="1">
    <source>
        <dbReference type="ARBA" id="ARBA00010090"/>
    </source>
</evidence>
<dbReference type="GO" id="GO:0042157">
    <property type="term" value="P:lipoprotein metabolic process"/>
    <property type="evidence" value="ECO:0007669"/>
    <property type="project" value="InterPro"/>
</dbReference>
<dbReference type="GO" id="GO:0008289">
    <property type="term" value="F:lipid binding"/>
    <property type="evidence" value="ECO:0007669"/>
    <property type="project" value="InterPro"/>
</dbReference>
<sequence>MAQNSGMDIDMETDDLKQKPGHTEQLEESRSDDVFTKLFSEREGKLQGYLQELESIADSMVDTHKSTALTKTIGRSAGALSKTLAMSGLALSPYTGGASTALTAAAAVVRKAGGPRGPIVSIAETSRRALDEKKVRKIFQKYAEELACVKACLEASETEQKGLSDQTGLLEDMKSKPTSFISGNKVIKVLNNPALKKTAKSLLTGKMGKSGMNVESLATGAQAVSDISSLYNGSREEVAKKILERVSELRSELDSYRELHDTLGKGQQNRQTHTH</sequence>
<dbReference type="PANTHER" id="PTHR14096:SF57">
    <property type="entry name" value="APOLIPOPROTEIN L4"/>
    <property type="match status" value="1"/>
</dbReference>
<dbReference type="Proteomes" id="UP001230051">
    <property type="component" value="Unassembled WGS sequence"/>
</dbReference>
<protein>
    <recommendedName>
        <fullName evidence="5">Apolipoprotein L6</fullName>
    </recommendedName>
</protein>
<evidence type="ECO:0000256" key="2">
    <source>
        <dbReference type="SAM" id="MobiDB-lite"/>
    </source>
</evidence>
<dbReference type="AlphaFoldDB" id="A0AAD8FN74"/>